<dbReference type="InterPro" id="IPR032508">
    <property type="entry name" value="FecR_C"/>
</dbReference>
<evidence type="ECO:0000313" key="3">
    <source>
        <dbReference type="EMBL" id="TBO44439.1"/>
    </source>
</evidence>
<name>A0A4Q9HHL0_9SPHI</name>
<evidence type="ECO:0000259" key="1">
    <source>
        <dbReference type="Pfam" id="PF04773"/>
    </source>
</evidence>
<dbReference type="EMBL" id="SIXF01000002">
    <property type="protein sequence ID" value="TBO44439.1"/>
    <property type="molecule type" value="Genomic_DNA"/>
</dbReference>
<dbReference type="PANTHER" id="PTHR30273">
    <property type="entry name" value="PERIPLASMIC SIGNAL SENSOR AND SIGMA FACTOR ACTIVATOR FECR-RELATED"/>
    <property type="match status" value="1"/>
</dbReference>
<dbReference type="InterPro" id="IPR006860">
    <property type="entry name" value="FecR"/>
</dbReference>
<gene>
    <name evidence="3" type="ORF">EYS08_03790</name>
</gene>
<reference evidence="3 4" key="1">
    <citation type="submission" date="2019-02" db="EMBL/GenBank/DDBJ databases">
        <title>Pedobacter kyonggii whole genome sequence analysis.</title>
        <authorList>
            <person name="Dahal R.H."/>
        </authorList>
    </citation>
    <scope>NUCLEOTIDE SEQUENCE [LARGE SCALE GENOMIC DNA]</scope>
    <source>
        <strain evidence="3 4">K-4-11-1</strain>
    </source>
</reference>
<protein>
    <submittedName>
        <fullName evidence="3">FecR family protein</fullName>
    </submittedName>
</protein>
<dbReference type="Pfam" id="PF04773">
    <property type="entry name" value="FecR"/>
    <property type="match status" value="1"/>
</dbReference>
<dbReference type="Gene3D" id="3.55.50.30">
    <property type="match status" value="1"/>
</dbReference>
<evidence type="ECO:0000313" key="4">
    <source>
        <dbReference type="Proteomes" id="UP000291819"/>
    </source>
</evidence>
<evidence type="ECO:0000259" key="2">
    <source>
        <dbReference type="Pfam" id="PF16344"/>
    </source>
</evidence>
<dbReference type="Pfam" id="PF16344">
    <property type="entry name" value="FecR_C"/>
    <property type="match status" value="1"/>
</dbReference>
<dbReference type="InterPro" id="IPR012373">
    <property type="entry name" value="Ferrdict_sens_TM"/>
</dbReference>
<feature type="domain" description="Protein FecR C-terminal" evidence="2">
    <location>
        <begin position="328"/>
        <end position="395"/>
    </location>
</feature>
<comment type="caution">
    <text evidence="3">The sequence shown here is derived from an EMBL/GenBank/DDBJ whole genome shotgun (WGS) entry which is preliminary data.</text>
</comment>
<dbReference type="OrthoDB" id="1099963at2"/>
<proteinExistence type="predicted"/>
<dbReference type="RefSeq" id="WP_131028514.1">
    <property type="nucleotide sequence ID" value="NZ_SIXF01000002.1"/>
</dbReference>
<dbReference type="AlphaFoldDB" id="A0A4Q9HHL0"/>
<feature type="domain" description="FecR protein" evidence="1">
    <location>
        <begin position="194"/>
        <end position="288"/>
    </location>
</feature>
<organism evidence="3 4">
    <name type="scientific">Pedobacter kyonggii</name>
    <dbReference type="NCBI Taxonomy" id="1926871"/>
    <lineage>
        <taxon>Bacteria</taxon>
        <taxon>Pseudomonadati</taxon>
        <taxon>Bacteroidota</taxon>
        <taxon>Sphingobacteriia</taxon>
        <taxon>Sphingobacteriales</taxon>
        <taxon>Sphingobacteriaceae</taxon>
        <taxon>Pedobacter</taxon>
    </lineage>
</organism>
<sequence length="397" mass="44397">MSQNIPEFFEKLKNNQQTPEEHRAFSDWLRNASPAEIDNVVKEFGEHFEHLAAKPFSGDERLFSLIEQRIDQASLSENEKKISLKAPRVTWWLKAISAAACLAAAVWLLFPQQQIPDAINQELATESKNPILPGGDKAVLVLQNGRNIILDGSQDGTIAIENGVKVDKSDDGELRYTGLGSKGVSFTNLSYNLLKTPRGGQYRLVLSDGTKVWLNAQSSIRYPAKFAPHSRVVELKGEAYFEVSKDKNRPFRVNINHTSIEVLGTHFNVMGYSDETGVKTSLLEGSVKVSSGSQSRLIKPGEQALSDHFVRVSEANVNEAVEWKNGNFNFAHEKIESIMRKIARWYDISVEYQGKIADVSFVGTIPRSQSIHTVLNYLELTGVVHFKIQGRRITVMP</sequence>
<dbReference type="GO" id="GO:0016989">
    <property type="term" value="F:sigma factor antagonist activity"/>
    <property type="evidence" value="ECO:0007669"/>
    <property type="project" value="TreeGrafter"/>
</dbReference>
<dbReference type="PANTHER" id="PTHR30273:SF2">
    <property type="entry name" value="PROTEIN FECR"/>
    <property type="match status" value="1"/>
</dbReference>
<dbReference type="Gene3D" id="2.60.120.1440">
    <property type="match status" value="1"/>
</dbReference>
<keyword evidence="4" id="KW-1185">Reference proteome</keyword>
<dbReference type="Proteomes" id="UP000291819">
    <property type="component" value="Unassembled WGS sequence"/>
</dbReference>
<accession>A0A4Q9HHL0</accession>